<accession>A0AA39R8C6</accession>
<protein>
    <recommendedName>
        <fullName evidence="1">AB hydrolase-1 domain-containing protein</fullName>
    </recommendedName>
</protein>
<dbReference type="InterPro" id="IPR029058">
    <property type="entry name" value="AB_hydrolase_fold"/>
</dbReference>
<proteinExistence type="predicted"/>
<dbReference type="EMBL" id="JAFEKC020000003">
    <property type="protein sequence ID" value="KAK0515569.1"/>
    <property type="molecule type" value="Genomic_DNA"/>
</dbReference>
<dbReference type="InterPro" id="IPR052897">
    <property type="entry name" value="Sec-Metab_Biosynth_Hydrolase"/>
</dbReference>
<dbReference type="SUPFAM" id="SSF53474">
    <property type="entry name" value="alpha/beta-Hydrolases"/>
    <property type="match status" value="1"/>
</dbReference>
<gene>
    <name evidence="2" type="ORF">JMJ35_001603</name>
</gene>
<comment type="caution">
    <text evidence="2">The sequence shown here is derived from an EMBL/GenBank/DDBJ whole genome shotgun (WGS) entry which is preliminary data.</text>
</comment>
<dbReference type="PANTHER" id="PTHR37017">
    <property type="entry name" value="AB HYDROLASE-1 DOMAIN-CONTAINING PROTEIN-RELATED"/>
    <property type="match status" value="1"/>
</dbReference>
<dbReference type="Proteomes" id="UP001166286">
    <property type="component" value="Unassembled WGS sequence"/>
</dbReference>
<organism evidence="2 3">
    <name type="scientific">Cladonia borealis</name>
    <dbReference type="NCBI Taxonomy" id="184061"/>
    <lineage>
        <taxon>Eukaryota</taxon>
        <taxon>Fungi</taxon>
        <taxon>Dikarya</taxon>
        <taxon>Ascomycota</taxon>
        <taxon>Pezizomycotina</taxon>
        <taxon>Lecanoromycetes</taxon>
        <taxon>OSLEUM clade</taxon>
        <taxon>Lecanoromycetidae</taxon>
        <taxon>Lecanorales</taxon>
        <taxon>Lecanorineae</taxon>
        <taxon>Cladoniaceae</taxon>
        <taxon>Cladonia</taxon>
    </lineage>
</organism>
<dbReference type="Pfam" id="PF12697">
    <property type="entry name" value="Abhydrolase_6"/>
    <property type="match status" value="1"/>
</dbReference>
<dbReference type="PANTHER" id="PTHR37017:SF11">
    <property type="entry name" value="ESTERASE_LIPASE_THIOESTERASE DOMAIN-CONTAINING PROTEIN"/>
    <property type="match status" value="1"/>
</dbReference>
<evidence type="ECO:0000259" key="1">
    <source>
        <dbReference type="Pfam" id="PF12697"/>
    </source>
</evidence>
<dbReference type="AlphaFoldDB" id="A0AA39R8C6"/>
<keyword evidence="3" id="KW-1185">Reference proteome</keyword>
<reference evidence="2" key="1">
    <citation type="submission" date="2023-03" db="EMBL/GenBank/DDBJ databases">
        <title>Complete genome of Cladonia borealis.</title>
        <authorList>
            <person name="Park H."/>
        </authorList>
    </citation>
    <scope>NUCLEOTIDE SEQUENCE</scope>
    <source>
        <strain evidence="2">ANT050790</strain>
    </source>
</reference>
<sequence>MTKPTFVFVPGAWHKPEIYSTVIKSLNEHGYPTVGLPLPSAGAMPPNMTFDEDVKAIRDTLTKLVDTEEKEVILVVHSYTGMPGAEAPEGLGKKDRQAKGLKGGVVRLVFIMAFAMPEGFQPTASGQQMPEWMKLDMQKGIVNVDPEDAKKIFYNDLSPDEADEWASKLTHQSLGVYSSTQTHAAWRHIPSTYVIGEQDKTTFTPQVVDMIINGAKQLEPSAFDVIERCDGGHCLMISRPYWLAGVLRKAAGEVLPDKPM</sequence>
<evidence type="ECO:0000313" key="2">
    <source>
        <dbReference type="EMBL" id="KAK0515569.1"/>
    </source>
</evidence>
<evidence type="ECO:0000313" key="3">
    <source>
        <dbReference type="Proteomes" id="UP001166286"/>
    </source>
</evidence>
<name>A0AA39R8C6_9LECA</name>
<dbReference type="InterPro" id="IPR000073">
    <property type="entry name" value="AB_hydrolase_1"/>
</dbReference>
<feature type="domain" description="AB hydrolase-1" evidence="1">
    <location>
        <begin position="6"/>
        <end position="244"/>
    </location>
</feature>
<dbReference type="Gene3D" id="3.40.50.1820">
    <property type="entry name" value="alpha/beta hydrolase"/>
    <property type="match status" value="1"/>
</dbReference>